<evidence type="ECO:0000256" key="6">
    <source>
        <dbReference type="ARBA" id="ARBA00023157"/>
    </source>
</evidence>
<dbReference type="EMBL" id="JARPUR010000007">
    <property type="protein sequence ID" value="KAK4872798.1"/>
    <property type="molecule type" value="Genomic_DNA"/>
</dbReference>
<keyword evidence="4 8" id="KW-0378">Hydrolase</keyword>
<dbReference type="PRINTS" id="PR00722">
    <property type="entry name" value="CHYMOTRYPSIN"/>
</dbReference>
<accession>A0AAN7P118</accession>
<evidence type="ECO:0000256" key="2">
    <source>
        <dbReference type="ARBA" id="ARBA00022525"/>
    </source>
</evidence>
<evidence type="ECO:0000313" key="12">
    <source>
        <dbReference type="Proteomes" id="UP001353858"/>
    </source>
</evidence>
<gene>
    <name evidence="11" type="ORF">RN001_014827</name>
</gene>
<dbReference type="InterPro" id="IPR001254">
    <property type="entry name" value="Trypsin_dom"/>
</dbReference>
<dbReference type="PANTHER" id="PTHR24256">
    <property type="entry name" value="TRYPTASE-RELATED"/>
    <property type="match status" value="1"/>
</dbReference>
<dbReference type="Proteomes" id="UP001353858">
    <property type="component" value="Unassembled WGS sequence"/>
</dbReference>
<dbReference type="InterPro" id="IPR033116">
    <property type="entry name" value="TRYPSIN_SER"/>
</dbReference>
<keyword evidence="9" id="KW-0732">Signal</keyword>
<evidence type="ECO:0000256" key="3">
    <source>
        <dbReference type="ARBA" id="ARBA00022670"/>
    </source>
</evidence>
<dbReference type="SUPFAM" id="SSF50494">
    <property type="entry name" value="Trypsin-like serine proteases"/>
    <property type="match status" value="1"/>
</dbReference>
<evidence type="ECO:0000256" key="1">
    <source>
        <dbReference type="ARBA" id="ARBA00004613"/>
    </source>
</evidence>
<keyword evidence="12" id="KW-1185">Reference proteome</keyword>
<protein>
    <recommendedName>
        <fullName evidence="10">Peptidase S1 domain-containing protein</fullName>
    </recommendedName>
</protein>
<feature type="signal peptide" evidence="9">
    <location>
        <begin position="1"/>
        <end position="15"/>
    </location>
</feature>
<dbReference type="PROSITE" id="PS00134">
    <property type="entry name" value="TRYPSIN_HIS"/>
    <property type="match status" value="1"/>
</dbReference>
<name>A0AAN7P118_9COLE</name>
<dbReference type="GO" id="GO:0016485">
    <property type="term" value="P:protein processing"/>
    <property type="evidence" value="ECO:0007669"/>
    <property type="project" value="UniProtKB-ARBA"/>
</dbReference>
<evidence type="ECO:0000256" key="9">
    <source>
        <dbReference type="SAM" id="SignalP"/>
    </source>
</evidence>
<dbReference type="Gene3D" id="2.40.10.10">
    <property type="entry name" value="Trypsin-like serine proteases"/>
    <property type="match status" value="2"/>
</dbReference>
<evidence type="ECO:0000256" key="7">
    <source>
        <dbReference type="ARBA" id="ARBA00024195"/>
    </source>
</evidence>
<dbReference type="InterPro" id="IPR043504">
    <property type="entry name" value="Peptidase_S1_PA_chymotrypsin"/>
</dbReference>
<dbReference type="AlphaFoldDB" id="A0AAN7P118"/>
<keyword evidence="3 8" id="KW-0645">Protease</keyword>
<dbReference type="Pfam" id="PF00089">
    <property type="entry name" value="Trypsin"/>
    <property type="match status" value="1"/>
</dbReference>
<comment type="similarity">
    <text evidence="7">Belongs to the peptidase S1 family. CLIP subfamily.</text>
</comment>
<comment type="caution">
    <text evidence="11">The sequence shown here is derived from an EMBL/GenBank/DDBJ whole genome shotgun (WGS) entry which is preliminary data.</text>
</comment>
<organism evidence="11 12">
    <name type="scientific">Aquatica leii</name>
    <dbReference type="NCBI Taxonomy" id="1421715"/>
    <lineage>
        <taxon>Eukaryota</taxon>
        <taxon>Metazoa</taxon>
        <taxon>Ecdysozoa</taxon>
        <taxon>Arthropoda</taxon>
        <taxon>Hexapoda</taxon>
        <taxon>Insecta</taxon>
        <taxon>Pterygota</taxon>
        <taxon>Neoptera</taxon>
        <taxon>Endopterygota</taxon>
        <taxon>Coleoptera</taxon>
        <taxon>Polyphaga</taxon>
        <taxon>Elateriformia</taxon>
        <taxon>Elateroidea</taxon>
        <taxon>Lampyridae</taxon>
        <taxon>Luciolinae</taxon>
        <taxon>Aquatica</taxon>
    </lineage>
</organism>
<evidence type="ECO:0000313" key="11">
    <source>
        <dbReference type="EMBL" id="KAK4872798.1"/>
    </source>
</evidence>
<keyword evidence="5 8" id="KW-0720">Serine protease</keyword>
<keyword evidence="6" id="KW-1015">Disulfide bond</keyword>
<dbReference type="CDD" id="cd00190">
    <property type="entry name" value="Tryp_SPc"/>
    <property type="match status" value="1"/>
</dbReference>
<dbReference type="GO" id="GO:0004252">
    <property type="term" value="F:serine-type endopeptidase activity"/>
    <property type="evidence" value="ECO:0007669"/>
    <property type="project" value="InterPro"/>
</dbReference>
<reference evidence="12" key="1">
    <citation type="submission" date="2023-01" db="EMBL/GenBank/DDBJ databases">
        <title>Key to firefly adult light organ development and bioluminescence: homeobox transcription factors regulate luciferase expression and transportation to peroxisome.</title>
        <authorList>
            <person name="Fu X."/>
        </authorList>
    </citation>
    <scope>NUCLEOTIDE SEQUENCE [LARGE SCALE GENOMIC DNA]</scope>
</reference>
<evidence type="ECO:0000256" key="8">
    <source>
        <dbReference type="RuleBase" id="RU363034"/>
    </source>
</evidence>
<proteinExistence type="inferred from homology"/>
<dbReference type="InterPro" id="IPR009003">
    <property type="entry name" value="Peptidase_S1_PA"/>
</dbReference>
<feature type="chain" id="PRO_5042812059" description="Peptidase S1 domain-containing protein" evidence="9">
    <location>
        <begin position="16"/>
        <end position="245"/>
    </location>
</feature>
<evidence type="ECO:0000256" key="5">
    <source>
        <dbReference type="ARBA" id="ARBA00022825"/>
    </source>
</evidence>
<dbReference type="FunFam" id="2.40.10.10:FF:000047">
    <property type="entry name" value="Trypsin eta"/>
    <property type="match status" value="1"/>
</dbReference>
<evidence type="ECO:0000256" key="4">
    <source>
        <dbReference type="ARBA" id="ARBA00022801"/>
    </source>
</evidence>
<dbReference type="InterPro" id="IPR051487">
    <property type="entry name" value="Ser/Thr_Proteases_Immune/Dev"/>
</dbReference>
<sequence length="245" mass="26759">MIIFVLAHLLATVCGQNVDDWKLVGGSLAGDGEYPYQVSLKIGQRHICGGSIINSATVLTAAHCVYRIPAQQITVTAGSNHLNEDYKTFEVERYIIHTEFEGTKNDIALIKLTNSVKYSKKIRPIFLENKYVHGGVECVLSGWGMLSYPSNKPSNDLQHIVLKTIVNQECVAKHNFSSPPVYDSNLCTLTQKGEGACKGDSGGPLVANGKQIGIVSWGRPCAKGIPDVFTRVSSYIDWINANAFQ</sequence>
<dbReference type="PROSITE" id="PS50240">
    <property type="entry name" value="TRYPSIN_DOM"/>
    <property type="match status" value="1"/>
</dbReference>
<evidence type="ECO:0000259" key="10">
    <source>
        <dbReference type="PROSITE" id="PS50240"/>
    </source>
</evidence>
<dbReference type="PROSITE" id="PS00135">
    <property type="entry name" value="TRYPSIN_SER"/>
    <property type="match status" value="1"/>
</dbReference>
<comment type="subcellular location">
    <subcellularLocation>
        <location evidence="1">Secreted</location>
    </subcellularLocation>
</comment>
<dbReference type="InterPro" id="IPR001314">
    <property type="entry name" value="Peptidase_S1A"/>
</dbReference>
<feature type="domain" description="Peptidase S1" evidence="10">
    <location>
        <begin position="23"/>
        <end position="244"/>
    </location>
</feature>
<dbReference type="SMART" id="SM00020">
    <property type="entry name" value="Tryp_SPc"/>
    <property type="match status" value="1"/>
</dbReference>
<dbReference type="GO" id="GO:0005576">
    <property type="term" value="C:extracellular region"/>
    <property type="evidence" value="ECO:0007669"/>
    <property type="project" value="UniProtKB-SubCell"/>
</dbReference>
<dbReference type="InterPro" id="IPR018114">
    <property type="entry name" value="TRYPSIN_HIS"/>
</dbReference>
<keyword evidence="2" id="KW-0964">Secreted</keyword>